<dbReference type="InterPro" id="IPR004358">
    <property type="entry name" value="Sig_transdc_His_kin-like_C"/>
</dbReference>
<sequence length="463" mass="52621">MTQIFKNIRNRYYEKIICIPNHLYERKDLSFLRNDLFFSILLITFLFGILAYIPSVFFSVEHEKYAIGIIDTIAIATITYITFSRKLSITTKKIIFVVNAYILAIVLFIYLGTKGPATIVLFSISLLSTLFFSKRVGLISVAINAAVYFSLPFTINNLIPRPNFFNDLTVNAWLIIGFNLIIFNTILVIAISFLVDHLESLIINEKELQNQLKKEREDLIVAKQRAEESDKLKSAFLANMSHEIRTPMNGILGFLDLLQQPDLSEATKSKYIHIVNKSAERLMNTINDLIDISKIEAGEINIVNTETDIDKLLIELYNFYNPQAIKKGITLFPSIPYSNLELKIYTDNQKLYAILSNLIKNALKFTDEGNICFGYLLKDNIIEFFVKDTGIGIPKDRQDVIFNRFVQADLSDKRAFQGSGLGLSIAKAYVELLGGKIWVESEEGVGSVFKFTIPLILSKPQNI</sequence>
<accession>A0A7D4C124</accession>
<dbReference type="EC" id="2.7.13.3" evidence="2"/>
<feature type="transmembrane region" description="Helical" evidence="8">
    <location>
        <begin position="94"/>
        <end position="111"/>
    </location>
</feature>
<feature type="transmembrane region" description="Helical" evidence="8">
    <location>
        <begin position="138"/>
        <end position="159"/>
    </location>
</feature>
<dbReference type="PANTHER" id="PTHR43711">
    <property type="entry name" value="TWO-COMPONENT HISTIDINE KINASE"/>
    <property type="match status" value="1"/>
</dbReference>
<dbReference type="Pfam" id="PF02518">
    <property type="entry name" value="HATPase_c"/>
    <property type="match status" value="1"/>
</dbReference>
<dbReference type="Gene3D" id="3.30.565.10">
    <property type="entry name" value="Histidine kinase-like ATPase, C-terminal domain"/>
    <property type="match status" value="1"/>
</dbReference>
<dbReference type="SMART" id="SM00388">
    <property type="entry name" value="HisKA"/>
    <property type="match status" value="1"/>
</dbReference>
<dbReference type="SUPFAM" id="SSF55874">
    <property type="entry name" value="ATPase domain of HSP90 chaperone/DNA topoisomerase II/histidine kinase"/>
    <property type="match status" value="1"/>
</dbReference>
<keyword evidence="11" id="KW-1185">Reference proteome</keyword>
<organism evidence="10 11">
    <name type="scientific">Tenuifilum thalassicum</name>
    <dbReference type="NCBI Taxonomy" id="2590900"/>
    <lineage>
        <taxon>Bacteria</taxon>
        <taxon>Pseudomonadati</taxon>
        <taxon>Bacteroidota</taxon>
        <taxon>Bacteroidia</taxon>
        <taxon>Bacteroidales</taxon>
        <taxon>Tenuifilaceae</taxon>
        <taxon>Tenuifilum</taxon>
    </lineage>
</organism>
<dbReference type="InterPro" id="IPR005467">
    <property type="entry name" value="His_kinase_dom"/>
</dbReference>
<evidence type="ECO:0000256" key="5">
    <source>
        <dbReference type="ARBA" id="ARBA00022777"/>
    </source>
</evidence>
<dbReference type="KEGG" id="ttz:FHG85_09255"/>
<evidence type="ECO:0000313" key="10">
    <source>
        <dbReference type="EMBL" id="QKG80444.1"/>
    </source>
</evidence>
<dbReference type="EMBL" id="CP041345">
    <property type="protein sequence ID" value="QKG80444.1"/>
    <property type="molecule type" value="Genomic_DNA"/>
</dbReference>
<protein>
    <recommendedName>
        <fullName evidence="2">histidine kinase</fullName>
        <ecNumber evidence="2">2.7.13.3</ecNumber>
    </recommendedName>
</protein>
<dbReference type="SUPFAM" id="SSF47384">
    <property type="entry name" value="Homodimeric domain of signal transducing histidine kinase"/>
    <property type="match status" value="1"/>
</dbReference>
<feature type="transmembrane region" description="Helical" evidence="8">
    <location>
        <begin position="65"/>
        <end position="82"/>
    </location>
</feature>
<dbReference type="Proteomes" id="UP000500961">
    <property type="component" value="Chromosome"/>
</dbReference>
<evidence type="ECO:0000256" key="7">
    <source>
        <dbReference type="SAM" id="Coils"/>
    </source>
</evidence>
<comment type="catalytic activity">
    <reaction evidence="1">
        <text>ATP + protein L-histidine = ADP + protein N-phospho-L-histidine.</text>
        <dbReference type="EC" id="2.7.13.3"/>
    </reaction>
</comment>
<feature type="domain" description="Histidine kinase" evidence="9">
    <location>
        <begin position="239"/>
        <end position="457"/>
    </location>
</feature>
<keyword evidence="3" id="KW-0597">Phosphoprotein</keyword>
<dbReference type="PANTHER" id="PTHR43711:SF31">
    <property type="entry name" value="HISTIDINE KINASE"/>
    <property type="match status" value="1"/>
</dbReference>
<dbReference type="Gene3D" id="1.10.287.130">
    <property type="match status" value="1"/>
</dbReference>
<keyword evidence="5" id="KW-0418">Kinase</keyword>
<reference evidence="10 11" key="1">
    <citation type="submission" date="2019-07" db="EMBL/GenBank/DDBJ databases">
        <title>Thalassofilum flectens gen. nov., sp. nov., a novel moderate thermophilic anaerobe from a shallow sea hot spring in Kunashir Island (Russia), representing a new family in the order Bacteroidales, and proposal of Thalassofilacea fam. nov.</title>
        <authorList>
            <person name="Kochetkova T.V."/>
            <person name="Podosokorskaya O.A."/>
            <person name="Novikov A."/>
            <person name="Elcheninov A.G."/>
            <person name="Toshchakov S.V."/>
            <person name="Kublanov I.V."/>
        </authorList>
    </citation>
    <scope>NUCLEOTIDE SEQUENCE [LARGE SCALE GENOMIC DNA]</scope>
    <source>
        <strain evidence="10 11">38-H</strain>
    </source>
</reference>
<keyword evidence="6" id="KW-0902">Two-component regulatory system</keyword>
<evidence type="ECO:0000259" key="9">
    <source>
        <dbReference type="PROSITE" id="PS50109"/>
    </source>
</evidence>
<dbReference type="Pfam" id="PF20969">
    <property type="entry name" value="MASE11"/>
    <property type="match status" value="1"/>
</dbReference>
<dbReference type="SMART" id="SM00387">
    <property type="entry name" value="HATPase_c"/>
    <property type="match status" value="1"/>
</dbReference>
<dbReference type="InterPro" id="IPR003594">
    <property type="entry name" value="HATPase_dom"/>
</dbReference>
<gene>
    <name evidence="10" type="ORF">FHG85_09255</name>
</gene>
<dbReference type="AlphaFoldDB" id="A0A7D4C124"/>
<dbReference type="FunFam" id="3.30.565.10:FF:000006">
    <property type="entry name" value="Sensor histidine kinase WalK"/>
    <property type="match status" value="1"/>
</dbReference>
<evidence type="ECO:0000256" key="8">
    <source>
        <dbReference type="SAM" id="Phobius"/>
    </source>
</evidence>
<evidence type="ECO:0000256" key="2">
    <source>
        <dbReference type="ARBA" id="ARBA00012438"/>
    </source>
</evidence>
<dbReference type="CDD" id="cd00082">
    <property type="entry name" value="HisKA"/>
    <property type="match status" value="1"/>
</dbReference>
<dbReference type="PROSITE" id="PS50109">
    <property type="entry name" value="HIS_KIN"/>
    <property type="match status" value="1"/>
</dbReference>
<keyword evidence="8" id="KW-0472">Membrane</keyword>
<dbReference type="InterPro" id="IPR050736">
    <property type="entry name" value="Sensor_HK_Regulatory"/>
</dbReference>
<dbReference type="RefSeq" id="WP_173075170.1">
    <property type="nucleotide sequence ID" value="NZ_CP041345.1"/>
</dbReference>
<dbReference type="InterPro" id="IPR036097">
    <property type="entry name" value="HisK_dim/P_sf"/>
</dbReference>
<dbReference type="CDD" id="cd16922">
    <property type="entry name" value="HATPase_EvgS-ArcB-TorS-like"/>
    <property type="match status" value="1"/>
</dbReference>
<evidence type="ECO:0000256" key="6">
    <source>
        <dbReference type="ARBA" id="ARBA00023012"/>
    </source>
</evidence>
<evidence type="ECO:0000256" key="3">
    <source>
        <dbReference type="ARBA" id="ARBA00022553"/>
    </source>
</evidence>
<dbReference type="PRINTS" id="PR00344">
    <property type="entry name" value="BCTRLSENSOR"/>
</dbReference>
<evidence type="ECO:0000256" key="1">
    <source>
        <dbReference type="ARBA" id="ARBA00000085"/>
    </source>
</evidence>
<proteinExistence type="predicted"/>
<keyword evidence="8" id="KW-0812">Transmembrane</keyword>
<keyword evidence="7" id="KW-0175">Coiled coil</keyword>
<feature type="transmembrane region" description="Helical" evidence="8">
    <location>
        <begin position="36"/>
        <end position="53"/>
    </location>
</feature>
<feature type="transmembrane region" description="Helical" evidence="8">
    <location>
        <begin position="171"/>
        <end position="195"/>
    </location>
</feature>
<dbReference type="InterPro" id="IPR003661">
    <property type="entry name" value="HisK_dim/P_dom"/>
</dbReference>
<dbReference type="GO" id="GO:0000155">
    <property type="term" value="F:phosphorelay sensor kinase activity"/>
    <property type="evidence" value="ECO:0007669"/>
    <property type="project" value="InterPro"/>
</dbReference>
<keyword evidence="8" id="KW-1133">Transmembrane helix</keyword>
<feature type="coiled-coil region" evidence="7">
    <location>
        <begin position="195"/>
        <end position="229"/>
    </location>
</feature>
<dbReference type="Pfam" id="PF00512">
    <property type="entry name" value="HisKA"/>
    <property type="match status" value="1"/>
</dbReference>
<evidence type="ECO:0000256" key="4">
    <source>
        <dbReference type="ARBA" id="ARBA00022679"/>
    </source>
</evidence>
<keyword evidence="4" id="KW-0808">Transferase</keyword>
<dbReference type="InterPro" id="IPR036890">
    <property type="entry name" value="HATPase_C_sf"/>
</dbReference>
<dbReference type="InterPro" id="IPR048437">
    <property type="entry name" value="MASE11"/>
</dbReference>
<name>A0A7D4C124_9BACT</name>
<evidence type="ECO:0000313" key="11">
    <source>
        <dbReference type="Proteomes" id="UP000500961"/>
    </source>
</evidence>